<keyword evidence="2" id="KW-1185">Reference proteome</keyword>
<accession>A0A8S9YSY6</accession>
<dbReference type="AlphaFoldDB" id="A0A8S9YSY6"/>
<comment type="caution">
    <text evidence="1">The sequence shown here is derived from an EMBL/GenBank/DDBJ whole genome shotgun (WGS) entry which is preliminary data.</text>
</comment>
<sequence>MESTHLNVTAKFQTSIILVTPKSPLGLKADNHQDPLVGSSPTGNDNSSMMKMYNLVVVTDRSYDTYPLINVHFNPLENRLIVTGICIATSSTRPHFKSVYKHTCVYVSSVIP</sequence>
<evidence type="ECO:0000313" key="2">
    <source>
        <dbReference type="Proteomes" id="UP000822476"/>
    </source>
</evidence>
<evidence type="ECO:0000313" key="1">
    <source>
        <dbReference type="EMBL" id="KAF7256171.1"/>
    </source>
</evidence>
<dbReference type="Proteomes" id="UP000822476">
    <property type="component" value="Unassembled WGS sequence"/>
</dbReference>
<proteinExistence type="predicted"/>
<protein>
    <submittedName>
        <fullName evidence="1">Uncharacterized protein</fullName>
    </submittedName>
</protein>
<organism evidence="1 2">
    <name type="scientific">Paragonimus skrjabini miyazakii</name>
    <dbReference type="NCBI Taxonomy" id="59628"/>
    <lineage>
        <taxon>Eukaryota</taxon>
        <taxon>Metazoa</taxon>
        <taxon>Spiralia</taxon>
        <taxon>Lophotrochozoa</taxon>
        <taxon>Platyhelminthes</taxon>
        <taxon>Trematoda</taxon>
        <taxon>Digenea</taxon>
        <taxon>Plagiorchiida</taxon>
        <taxon>Troglotremata</taxon>
        <taxon>Troglotrematidae</taxon>
        <taxon>Paragonimus</taxon>
    </lineage>
</organism>
<dbReference type="EMBL" id="JTDE01003338">
    <property type="protein sequence ID" value="KAF7256171.1"/>
    <property type="molecule type" value="Genomic_DNA"/>
</dbReference>
<reference evidence="1" key="1">
    <citation type="submission" date="2019-07" db="EMBL/GenBank/DDBJ databases">
        <title>Annotation for the trematode Paragonimus miyazaki's.</title>
        <authorList>
            <person name="Choi Y.-J."/>
        </authorList>
    </citation>
    <scope>NUCLEOTIDE SEQUENCE</scope>
    <source>
        <strain evidence="1">Japan</strain>
    </source>
</reference>
<gene>
    <name evidence="1" type="ORF">EG68_06468</name>
</gene>
<name>A0A8S9YSY6_9TREM</name>